<accession>A0A248UKM6</accession>
<dbReference type="KEGG" id="och:CES85_0763"/>
<dbReference type="Proteomes" id="UP000215256">
    <property type="component" value="Chromosome 1"/>
</dbReference>
<evidence type="ECO:0000313" key="2">
    <source>
        <dbReference type="EMBL" id="ASV86951.1"/>
    </source>
</evidence>
<evidence type="ECO:0000256" key="1">
    <source>
        <dbReference type="SAM" id="Phobius"/>
    </source>
</evidence>
<evidence type="ECO:0000313" key="3">
    <source>
        <dbReference type="Proteomes" id="UP000215256"/>
    </source>
</evidence>
<gene>
    <name evidence="2" type="ORF">CES85_0763</name>
</gene>
<feature type="transmembrane region" description="Helical" evidence="1">
    <location>
        <begin position="12"/>
        <end position="34"/>
    </location>
</feature>
<name>A0A248UKM6_9HYPH</name>
<sequence length="38" mass="4130">MLKAPKGNAMMNWVFVLQGVIAIGLAGLAIAVILRHRR</sequence>
<keyword evidence="1" id="KW-0472">Membrane</keyword>
<reference evidence="2 3" key="1">
    <citation type="submission" date="2017-07" db="EMBL/GenBank/DDBJ databases">
        <title>Phylogenetic study on the rhizospheric bacterium Ochrobactrum sp. A44.</title>
        <authorList>
            <person name="Krzyzanowska D.M."/>
            <person name="Ossowicki A."/>
            <person name="Rajewska M."/>
            <person name="Maciag T."/>
            <person name="Kaczynski Z."/>
            <person name="Czerwicka M."/>
            <person name="Jafra S."/>
        </authorList>
    </citation>
    <scope>NUCLEOTIDE SEQUENCE [LARGE SCALE GENOMIC DNA]</scope>
    <source>
        <strain evidence="2 3">A44</strain>
    </source>
</reference>
<keyword evidence="1" id="KW-0812">Transmembrane</keyword>
<organism evidence="2 3">
    <name type="scientific">Ochrobactrum quorumnocens</name>
    <dbReference type="NCBI Taxonomy" id="271865"/>
    <lineage>
        <taxon>Bacteria</taxon>
        <taxon>Pseudomonadati</taxon>
        <taxon>Pseudomonadota</taxon>
        <taxon>Alphaproteobacteria</taxon>
        <taxon>Hyphomicrobiales</taxon>
        <taxon>Brucellaceae</taxon>
        <taxon>Brucella/Ochrobactrum group</taxon>
        <taxon>Ochrobactrum</taxon>
    </lineage>
</organism>
<keyword evidence="1" id="KW-1133">Transmembrane helix</keyword>
<protein>
    <submittedName>
        <fullName evidence="2">Putative membrane protein</fullName>
    </submittedName>
</protein>
<dbReference type="EMBL" id="CP022604">
    <property type="protein sequence ID" value="ASV86951.1"/>
    <property type="molecule type" value="Genomic_DNA"/>
</dbReference>
<dbReference type="AlphaFoldDB" id="A0A248UKM6"/>
<proteinExistence type="predicted"/>